<accession>A0A383BB12</accession>
<name>A0A383BB12_9ZZZZ</name>
<evidence type="ECO:0000313" key="1">
    <source>
        <dbReference type="EMBL" id="SVE17307.1"/>
    </source>
</evidence>
<organism evidence="1">
    <name type="scientific">marine metagenome</name>
    <dbReference type="NCBI Taxonomy" id="408172"/>
    <lineage>
        <taxon>unclassified sequences</taxon>
        <taxon>metagenomes</taxon>
        <taxon>ecological metagenomes</taxon>
    </lineage>
</organism>
<protein>
    <submittedName>
        <fullName evidence="1">Uncharacterized protein</fullName>
    </submittedName>
</protein>
<dbReference type="EMBL" id="UINC01199061">
    <property type="protein sequence ID" value="SVE17307.1"/>
    <property type="molecule type" value="Genomic_DNA"/>
</dbReference>
<reference evidence="1" key="1">
    <citation type="submission" date="2018-05" db="EMBL/GenBank/DDBJ databases">
        <authorList>
            <person name="Lanie J.A."/>
            <person name="Ng W.-L."/>
            <person name="Kazmierczak K.M."/>
            <person name="Andrzejewski T.M."/>
            <person name="Davidsen T.M."/>
            <person name="Wayne K.J."/>
            <person name="Tettelin H."/>
            <person name="Glass J.I."/>
            <person name="Rusch D."/>
            <person name="Podicherti R."/>
            <person name="Tsui H.-C.T."/>
            <person name="Winkler M.E."/>
        </authorList>
    </citation>
    <scope>NUCLEOTIDE SEQUENCE</scope>
</reference>
<gene>
    <name evidence="1" type="ORF">METZ01_LOCUS470161</name>
</gene>
<dbReference type="AlphaFoldDB" id="A0A383BB12"/>
<sequence length="48" mass="5501">EELQLFEFDSVENEKVAPVASLDDARNHVRYKNRSVLQIDEQSTPLLG</sequence>
<proteinExistence type="predicted"/>
<feature type="non-terminal residue" evidence="1">
    <location>
        <position position="1"/>
    </location>
</feature>